<evidence type="ECO:0000256" key="1">
    <source>
        <dbReference type="SAM" id="Phobius"/>
    </source>
</evidence>
<organism evidence="2 3">
    <name type="scientific">Desulfomarina profundi</name>
    <dbReference type="NCBI Taxonomy" id="2772557"/>
    <lineage>
        <taxon>Bacteria</taxon>
        <taxon>Pseudomonadati</taxon>
        <taxon>Thermodesulfobacteriota</taxon>
        <taxon>Desulfobulbia</taxon>
        <taxon>Desulfobulbales</taxon>
        <taxon>Desulfobulbaceae</taxon>
        <taxon>Desulfomarina</taxon>
    </lineage>
</organism>
<keyword evidence="1" id="KW-0812">Transmembrane</keyword>
<keyword evidence="1" id="KW-0472">Membrane</keyword>
<proteinExistence type="predicted"/>
<feature type="transmembrane region" description="Helical" evidence="1">
    <location>
        <begin position="12"/>
        <end position="37"/>
    </location>
</feature>
<sequence length="67" mass="7619">MDIWILSTILLLTLYLLITEIISVDLTAIGIMVVLVVSRILTPRKLWRVLQTLQLLLSVQCLLFPKG</sequence>
<dbReference type="AlphaFoldDB" id="A0A8D5JIG9"/>
<accession>A0A8D5JIG9</accession>
<evidence type="ECO:0000313" key="3">
    <source>
        <dbReference type="Proteomes" id="UP000826725"/>
    </source>
</evidence>
<evidence type="ECO:0000313" key="2">
    <source>
        <dbReference type="EMBL" id="BCL62674.1"/>
    </source>
</evidence>
<reference evidence="2" key="1">
    <citation type="submission" date="2020-09" db="EMBL/GenBank/DDBJ databases">
        <title>Desulfogranum mesoprofundum gen. nov., sp. nov., a novel mesophilic, sulfate-reducing chemolithoautotroph isolated from a deep-sea hydrothermal vent chimney in the Suiyo Seamount.</title>
        <authorList>
            <person name="Hashimoto Y."/>
            <person name="Nakagawa S."/>
        </authorList>
    </citation>
    <scope>NUCLEOTIDE SEQUENCE</scope>
    <source>
        <strain evidence="2">KT2</strain>
    </source>
</reference>
<keyword evidence="1" id="KW-1133">Transmembrane helix</keyword>
<dbReference type="KEGG" id="dbk:DGMP_33670"/>
<name>A0A8D5JIG9_9BACT</name>
<protein>
    <submittedName>
        <fullName evidence="2">Uncharacterized protein</fullName>
    </submittedName>
</protein>
<dbReference type="RefSeq" id="WP_228855006.1">
    <property type="nucleotide sequence ID" value="NZ_AP024086.1"/>
</dbReference>
<dbReference type="Proteomes" id="UP000826725">
    <property type="component" value="Chromosome"/>
</dbReference>
<gene>
    <name evidence="2" type="ORF">DGMP_33670</name>
</gene>
<keyword evidence="3" id="KW-1185">Reference proteome</keyword>
<dbReference type="EMBL" id="AP024086">
    <property type="protein sequence ID" value="BCL62674.1"/>
    <property type="molecule type" value="Genomic_DNA"/>
</dbReference>